<dbReference type="InParanoid" id="D8LPB0"/>
<organism evidence="1 2">
    <name type="scientific">Ectocarpus siliculosus</name>
    <name type="common">Brown alga</name>
    <name type="synonym">Conferva siliculosa</name>
    <dbReference type="NCBI Taxonomy" id="2880"/>
    <lineage>
        <taxon>Eukaryota</taxon>
        <taxon>Sar</taxon>
        <taxon>Stramenopiles</taxon>
        <taxon>Ochrophyta</taxon>
        <taxon>PX clade</taxon>
        <taxon>Phaeophyceae</taxon>
        <taxon>Ectocarpales</taxon>
        <taxon>Ectocarpaceae</taxon>
        <taxon>Ectocarpus</taxon>
    </lineage>
</organism>
<evidence type="ECO:0000313" key="1">
    <source>
        <dbReference type="EMBL" id="CBN80381.1"/>
    </source>
</evidence>
<sequence length="290" mass="32154">MFLVYVPVIFVSLYFCAKSAHRCLPTPALRAVSRVVSEVVIAAAFTAARICRYAMATRSAYIWDTRGRLGNGVIVGVLDTLLRVDADQTRVDTSSGHASIEILQAVATVRQGDCDITNVLGDMWADGDGLRMEVPIEVALDGVRRGNDSDSAEDVEVTVRIRYRGHSNESKRYPAETFSARYTCKGSQTFRFPPYASSESIRRGLGTPRILRCNFAEDNGKLLLGREATESAGLRRNFYENVQDDPCLLRNVVTFIEPSARFQEQQPLVVTTSKSNLKIFCNSKQPTKLA</sequence>
<dbReference type="Proteomes" id="UP000002630">
    <property type="component" value="Linkage Group LG16"/>
</dbReference>
<keyword evidence="2" id="KW-1185">Reference proteome</keyword>
<dbReference type="AlphaFoldDB" id="D8LPB0"/>
<evidence type="ECO:0000313" key="2">
    <source>
        <dbReference type="Proteomes" id="UP000002630"/>
    </source>
</evidence>
<protein>
    <submittedName>
        <fullName evidence="1">EsV-1-78</fullName>
    </submittedName>
</protein>
<gene>
    <name evidence="1" type="ORF">Esi_0052_0230</name>
</gene>
<name>D8LPB0_ECTSI</name>
<proteinExistence type="predicted"/>
<reference evidence="1 2" key="1">
    <citation type="journal article" date="2010" name="Nature">
        <title>The Ectocarpus genome and the independent evolution of multicellularity in brown algae.</title>
        <authorList>
            <person name="Cock J.M."/>
            <person name="Sterck L."/>
            <person name="Rouze P."/>
            <person name="Scornet D."/>
            <person name="Allen A.E."/>
            <person name="Amoutzias G."/>
            <person name="Anthouard V."/>
            <person name="Artiguenave F."/>
            <person name="Aury J.M."/>
            <person name="Badger J.H."/>
            <person name="Beszteri B."/>
            <person name="Billiau K."/>
            <person name="Bonnet E."/>
            <person name="Bothwell J.H."/>
            <person name="Bowler C."/>
            <person name="Boyen C."/>
            <person name="Brownlee C."/>
            <person name="Carrano C.J."/>
            <person name="Charrier B."/>
            <person name="Cho G.Y."/>
            <person name="Coelho S.M."/>
            <person name="Collen J."/>
            <person name="Corre E."/>
            <person name="Da Silva C."/>
            <person name="Delage L."/>
            <person name="Delaroque N."/>
            <person name="Dittami S.M."/>
            <person name="Doulbeau S."/>
            <person name="Elias M."/>
            <person name="Farnham G."/>
            <person name="Gachon C.M."/>
            <person name="Gschloessl B."/>
            <person name="Heesch S."/>
            <person name="Jabbari K."/>
            <person name="Jubin C."/>
            <person name="Kawai H."/>
            <person name="Kimura K."/>
            <person name="Kloareg B."/>
            <person name="Kupper F.C."/>
            <person name="Lang D."/>
            <person name="Le Bail A."/>
            <person name="Leblanc C."/>
            <person name="Lerouge P."/>
            <person name="Lohr M."/>
            <person name="Lopez P.J."/>
            <person name="Martens C."/>
            <person name="Maumus F."/>
            <person name="Michel G."/>
            <person name="Miranda-Saavedra D."/>
            <person name="Morales J."/>
            <person name="Moreau H."/>
            <person name="Motomura T."/>
            <person name="Nagasato C."/>
            <person name="Napoli C.A."/>
            <person name="Nelson D.R."/>
            <person name="Nyvall-Collen P."/>
            <person name="Peters A.F."/>
            <person name="Pommier C."/>
            <person name="Potin P."/>
            <person name="Poulain J."/>
            <person name="Quesneville H."/>
            <person name="Read B."/>
            <person name="Rensing S.A."/>
            <person name="Ritter A."/>
            <person name="Rousvoal S."/>
            <person name="Samanta M."/>
            <person name="Samson G."/>
            <person name="Schroeder D.C."/>
            <person name="Segurens B."/>
            <person name="Strittmatter M."/>
            <person name="Tonon T."/>
            <person name="Tregear J.W."/>
            <person name="Valentin K."/>
            <person name="von Dassow P."/>
            <person name="Yamagishi T."/>
            <person name="Van de Peer Y."/>
            <person name="Wincker P."/>
        </authorList>
    </citation>
    <scope>NUCLEOTIDE SEQUENCE [LARGE SCALE GENOMIC DNA]</scope>
    <source>
        <strain evidence="2">Ec32 / CCAP1310/4</strain>
    </source>
</reference>
<dbReference type="EMBL" id="FN648730">
    <property type="protein sequence ID" value="CBN80381.1"/>
    <property type="molecule type" value="Genomic_DNA"/>
</dbReference>
<dbReference type="EMBL" id="FN649741">
    <property type="protein sequence ID" value="CBN80381.1"/>
    <property type="molecule type" value="Genomic_DNA"/>
</dbReference>
<accession>D8LPB0</accession>